<evidence type="ECO:0000313" key="6">
    <source>
        <dbReference type="Proteomes" id="UP000271098"/>
    </source>
</evidence>
<dbReference type="PANTHER" id="PTHR10196:SF68">
    <property type="entry name" value="GLYCEROL KINASE 5-RELATED"/>
    <property type="match status" value="1"/>
</dbReference>
<dbReference type="PANTHER" id="PTHR10196">
    <property type="entry name" value="SUGAR KINASE"/>
    <property type="match status" value="1"/>
</dbReference>
<evidence type="ECO:0000256" key="2">
    <source>
        <dbReference type="ARBA" id="ARBA00022679"/>
    </source>
</evidence>
<keyword evidence="2" id="KW-0808">Transferase</keyword>
<evidence type="ECO:0000313" key="7">
    <source>
        <dbReference type="WBParaSite" id="GPUH_0002668601-mRNA-1"/>
    </source>
</evidence>
<evidence type="ECO:0000256" key="1">
    <source>
        <dbReference type="ARBA" id="ARBA00009156"/>
    </source>
</evidence>
<dbReference type="WBParaSite" id="GPUH_0002668601-mRNA-1">
    <property type="protein sequence ID" value="GPUH_0002668601-mRNA-1"/>
    <property type="gene ID" value="GPUH_0002668601"/>
</dbReference>
<dbReference type="AlphaFoldDB" id="A0A183F0B5"/>
<accession>A0A183F0B5</accession>
<evidence type="ECO:0000259" key="4">
    <source>
        <dbReference type="Pfam" id="PF02782"/>
    </source>
</evidence>
<sequence length="126" mass="14323">MVRAILESIAFRIYQIWGTVCDEIDLTSTSYLRCCGGVSANDFVCQTISTLVKLPLHRIRSPGFASARGIAMMAGITCGMWSKDDLHELVIIEKIFTPQISSRRQLLKNFERWEAAMQRCLHFYSS</sequence>
<dbReference type="GO" id="GO:0006641">
    <property type="term" value="P:triglyceride metabolic process"/>
    <property type="evidence" value="ECO:0007669"/>
    <property type="project" value="TreeGrafter"/>
</dbReference>
<organism evidence="7">
    <name type="scientific">Gongylonema pulchrum</name>
    <dbReference type="NCBI Taxonomy" id="637853"/>
    <lineage>
        <taxon>Eukaryota</taxon>
        <taxon>Metazoa</taxon>
        <taxon>Ecdysozoa</taxon>
        <taxon>Nematoda</taxon>
        <taxon>Chromadorea</taxon>
        <taxon>Rhabditida</taxon>
        <taxon>Spirurina</taxon>
        <taxon>Spiruromorpha</taxon>
        <taxon>Spiruroidea</taxon>
        <taxon>Gongylonematidae</taxon>
        <taxon>Gongylonema</taxon>
    </lineage>
</organism>
<reference evidence="5 6" key="2">
    <citation type="submission" date="2018-11" db="EMBL/GenBank/DDBJ databases">
        <authorList>
            <consortium name="Pathogen Informatics"/>
        </authorList>
    </citation>
    <scope>NUCLEOTIDE SEQUENCE [LARGE SCALE GENOMIC DNA]</scope>
</reference>
<protein>
    <submittedName>
        <fullName evidence="7">FGGY_C domain-containing protein</fullName>
    </submittedName>
</protein>
<keyword evidence="3" id="KW-0418">Kinase</keyword>
<dbReference type="GO" id="GO:0006071">
    <property type="term" value="P:glycerol metabolic process"/>
    <property type="evidence" value="ECO:0007669"/>
    <property type="project" value="TreeGrafter"/>
</dbReference>
<dbReference type="Proteomes" id="UP000271098">
    <property type="component" value="Unassembled WGS sequence"/>
</dbReference>
<dbReference type="InterPro" id="IPR043129">
    <property type="entry name" value="ATPase_NBD"/>
</dbReference>
<dbReference type="GO" id="GO:0016301">
    <property type="term" value="F:kinase activity"/>
    <property type="evidence" value="ECO:0007669"/>
    <property type="project" value="UniProtKB-KW"/>
</dbReference>
<dbReference type="OrthoDB" id="6278781at2759"/>
<dbReference type="GO" id="GO:0046167">
    <property type="term" value="P:glycerol-3-phosphate biosynthetic process"/>
    <property type="evidence" value="ECO:0007669"/>
    <property type="project" value="TreeGrafter"/>
</dbReference>
<feature type="domain" description="Carbohydrate kinase FGGY C-terminal" evidence="4">
    <location>
        <begin position="1"/>
        <end position="77"/>
    </location>
</feature>
<evidence type="ECO:0000313" key="5">
    <source>
        <dbReference type="EMBL" id="VDN46548.1"/>
    </source>
</evidence>
<keyword evidence="6" id="KW-1185">Reference proteome</keyword>
<name>A0A183F0B5_9BILA</name>
<dbReference type="Gene3D" id="3.30.420.40">
    <property type="match status" value="1"/>
</dbReference>
<dbReference type="Pfam" id="PF02782">
    <property type="entry name" value="FGGY_C"/>
    <property type="match status" value="1"/>
</dbReference>
<gene>
    <name evidence="5" type="ORF">GPUH_LOCUS26657</name>
</gene>
<comment type="similarity">
    <text evidence="1">Belongs to the FGGY kinase family.</text>
</comment>
<evidence type="ECO:0000256" key="3">
    <source>
        <dbReference type="ARBA" id="ARBA00022777"/>
    </source>
</evidence>
<dbReference type="SUPFAM" id="SSF53067">
    <property type="entry name" value="Actin-like ATPase domain"/>
    <property type="match status" value="1"/>
</dbReference>
<dbReference type="InterPro" id="IPR018485">
    <property type="entry name" value="FGGY_C"/>
</dbReference>
<proteinExistence type="inferred from homology"/>
<reference evidence="7" key="1">
    <citation type="submission" date="2016-06" db="UniProtKB">
        <authorList>
            <consortium name="WormBaseParasite"/>
        </authorList>
    </citation>
    <scope>IDENTIFICATION</scope>
</reference>
<dbReference type="EMBL" id="UYRT01112689">
    <property type="protein sequence ID" value="VDN46548.1"/>
    <property type="molecule type" value="Genomic_DNA"/>
</dbReference>
<dbReference type="GO" id="GO:0005739">
    <property type="term" value="C:mitochondrion"/>
    <property type="evidence" value="ECO:0007669"/>
    <property type="project" value="TreeGrafter"/>
</dbReference>